<dbReference type="GO" id="GO:0043235">
    <property type="term" value="C:receptor complex"/>
    <property type="evidence" value="ECO:0007669"/>
    <property type="project" value="TreeGrafter"/>
</dbReference>
<dbReference type="AlphaFoldDB" id="A0A914XVF7"/>
<dbReference type="WBParaSite" id="PSU_v2.g18583.t1">
    <property type="protein sequence ID" value="PSU_v2.g18583.t1"/>
    <property type="gene ID" value="PSU_v2.g18583"/>
</dbReference>
<feature type="domain" description="Protein kinase" evidence="1">
    <location>
        <begin position="8"/>
        <end position="130"/>
    </location>
</feature>
<dbReference type="InterPro" id="IPR050122">
    <property type="entry name" value="RTK"/>
</dbReference>
<dbReference type="GO" id="GO:0004714">
    <property type="term" value="F:transmembrane receptor protein tyrosine kinase activity"/>
    <property type="evidence" value="ECO:0007669"/>
    <property type="project" value="TreeGrafter"/>
</dbReference>
<evidence type="ECO:0000313" key="4">
    <source>
        <dbReference type="WBParaSite" id="PSU_v2.g18583.t1"/>
    </source>
</evidence>
<organism evidence="2 3">
    <name type="scientific">Panagrolaimus superbus</name>
    <dbReference type="NCBI Taxonomy" id="310955"/>
    <lineage>
        <taxon>Eukaryota</taxon>
        <taxon>Metazoa</taxon>
        <taxon>Ecdysozoa</taxon>
        <taxon>Nematoda</taxon>
        <taxon>Chromadorea</taxon>
        <taxon>Rhabditida</taxon>
        <taxon>Tylenchina</taxon>
        <taxon>Panagrolaimomorpha</taxon>
        <taxon>Panagrolaimoidea</taxon>
        <taxon>Panagrolaimidae</taxon>
        <taxon>Panagrolaimus</taxon>
    </lineage>
</organism>
<dbReference type="InterPro" id="IPR000719">
    <property type="entry name" value="Prot_kinase_dom"/>
</dbReference>
<dbReference type="GO" id="GO:0005886">
    <property type="term" value="C:plasma membrane"/>
    <property type="evidence" value="ECO:0007669"/>
    <property type="project" value="TreeGrafter"/>
</dbReference>
<accession>A0A914XVF7</accession>
<dbReference type="PANTHER" id="PTHR24416:SF600">
    <property type="entry name" value="PDGF- AND VEGF-RECEPTOR RELATED, ISOFORM J"/>
    <property type="match status" value="1"/>
</dbReference>
<dbReference type="Gene3D" id="3.30.200.20">
    <property type="entry name" value="Phosphorylase Kinase, domain 1"/>
    <property type="match status" value="1"/>
</dbReference>
<evidence type="ECO:0000259" key="1">
    <source>
        <dbReference type="PROSITE" id="PS50011"/>
    </source>
</evidence>
<dbReference type="PROSITE" id="PS50011">
    <property type="entry name" value="PROTEIN_KINASE_DOM"/>
    <property type="match status" value="1"/>
</dbReference>
<dbReference type="GO" id="GO:0007169">
    <property type="term" value="P:cell surface receptor protein tyrosine kinase signaling pathway"/>
    <property type="evidence" value="ECO:0007669"/>
    <property type="project" value="TreeGrafter"/>
</dbReference>
<proteinExistence type="predicted"/>
<dbReference type="Proteomes" id="UP000887577">
    <property type="component" value="Unplaced"/>
</dbReference>
<keyword evidence="2" id="KW-1185">Reference proteome</keyword>
<reference evidence="3 4" key="1">
    <citation type="submission" date="2022-11" db="UniProtKB">
        <authorList>
            <consortium name="WormBaseParasite"/>
        </authorList>
    </citation>
    <scope>IDENTIFICATION</scope>
</reference>
<evidence type="ECO:0000313" key="3">
    <source>
        <dbReference type="WBParaSite" id="PSU_v2.g10519.t1"/>
    </source>
</evidence>
<dbReference type="Pfam" id="PF07714">
    <property type="entry name" value="PK_Tyr_Ser-Thr"/>
    <property type="match status" value="1"/>
</dbReference>
<dbReference type="SUPFAM" id="SSF56112">
    <property type="entry name" value="Protein kinase-like (PK-like)"/>
    <property type="match status" value="1"/>
</dbReference>
<dbReference type="WBParaSite" id="PSU_v2.g10519.t1">
    <property type="protein sequence ID" value="PSU_v2.g10519.t1"/>
    <property type="gene ID" value="PSU_v2.g10519"/>
</dbReference>
<sequence length="130" mass="14690">MDRQNVIIDYENKLGSGAFCNVHKGKIKGPANVRAVCPSLIAVQRFTDCEVAIKLLPPFADDIARSDFAQEINFMKSLHYHPHLVSMLGYVPDARNPLLLVEYCAKGDLLHFIRNHRTEIEHVSDITKFA</sequence>
<name>A0A914XVF7_9BILA</name>
<dbReference type="InterPro" id="IPR011009">
    <property type="entry name" value="Kinase-like_dom_sf"/>
</dbReference>
<dbReference type="PANTHER" id="PTHR24416">
    <property type="entry name" value="TYROSINE-PROTEIN KINASE RECEPTOR"/>
    <property type="match status" value="1"/>
</dbReference>
<dbReference type="InterPro" id="IPR001245">
    <property type="entry name" value="Ser-Thr/Tyr_kinase_cat_dom"/>
</dbReference>
<evidence type="ECO:0000313" key="2">
    <source>
        <dbReference type="Proteomes" id="UP000887577"/>
    </source>
</evidence>
<dbReference type="GO" id="GO:0005524">
    <property type="term" value="F:ATP binding"/>
    <property type="evidence" value="ECO:0007669"/>
    <property type="project" value="InterPro"/>
</dbReference>
<protein>
    <submittedName>
        <fullName evidence="3 4">Protein kinase domain-containing protein</fullName>
    </submittedName>
</protein>